<dbReference type="Pfam" id="PF12547">
    <property type="entry name" value="ATXN-1_C"/>
    <property type="match status" value="1"/>
</dbReference>
<dbReference type="GeneTree" id="ENSGT00390000005939"/>
<dbReference type="GO" id="GO:0007399">
    <property type="term" value="P:nervous system development"/>
    <property type="evidence" value="ECO:0007669"/>
    <property type="project" value="TreeGrafter"/>
</dbReference>
<evidence type="ECO:0000313" key="11">
    <source>
        <dbReference type="Ensembl" id="ENSHCOP00000015435.1"/>
    </source>
</evidence>
<dbReference type="PANTHER" id="PTHR13392:SF5">
    <property type="entry name" value="ATAXIN-1"/>
    <property type="match status" value="1"/>
</dbReference>
<feature type="compositionally biased region" description="Basic and acidic residues" evidence="9">
    <location>
        <begin position="194"/>
        <end position="208"/>
    </location>
</feature>
<evidence type="ECO:0000256" key="2">
    <source>
        <dbReference type="ARBA" id="ARBA00007348"/>
    </source>
</evidence>
<evidence type="ECO:0000256" key="1">
    <source>
        <dbReference type="ARBA" id="ARBA00004123"/>
    </source>
</evidence>
<dbReference type="AlphaFoldDB" id="A0A3Q3DLX4"/>
<evidence type="ECO:0000256" key="9">
    <source>
        <dbReference type="SAM" id="MobiDB-lite"/>
    </source>
</evidence>
<dbReference type="OMA" id="HHQGGTH"/>
<dbReference type="SMART" id="SM00536">
    <property type="entry name" value="AXH"/>
    <property type="match status" value="1"/>
</dbReference>
<dbReference type="InterPro" id="IPR003652">
    <property type="entry name" value="Ataxin_AXH_dom"/>
</dbReference>
<dbReference type="InterPro" id="IPR043404">
    <property type="entry name" value="ATAXIN1-like"/>
</dbReference>
<keyword evidence="4" id="KW-0597">Phosphoprotein</keyword>
<feature type="region of interest" description="Disordered" evidence="9">
    <location>
        <begin position="396"/>
        <end position="424"/>
    </location>
</feature>
<organism evidence="11 12">
    <name type="scientific">Hippocampus comes</name>
    <name type="common">Tiger tail seahorse</name>
    <dbReference type="NCBI Taxonomy" id="109280"/>
    <lineage>
        <taxon>Eukaryota</taxon>
        <taxon>Metazoa</taxon>
        <taxon>Chordata</taxon>
        <taxon>Craniata</taxon>
        <taxon>Vertebrata</taxon>
        <taxon>Euteleostomi</taxon>
        <taxon>Actinopterygii</taxon>
        <taxon>Neopterygii</taxon>
        <taxon>Teleostei</taxon>
        <taxon>Neoteleostei</taxon>
        <taxon>Acanthomorphata</taxon>
        <taxon>Syngnathiaria</taxon>
        <taxon>Syngnathiformes</taxon>
        <taxon>Syngnathoidei</taxon>
        <taxon>Syngnathidae</taxon>
        <taxon>Hippocampus</taxon>
    </lineage>
</organism>
<reference evidence="11" key="1">
    <citation type="submission" date="2025-08" db="UniProtKB">
        <authorList>
            <consortium name="Ensembl"/>
        </authorList>
    </citation>
    <scope>IDENTIFICATION</scope>
</reference>
<feature type="region of interest" description="Disordered" evidence="9">
    <location>
        <begin position="128"/>
        <end position="218"/>
    </location>
</feature>
<dbReference type="GO" id="GO:0005634">
    <property type="term" value="C:nucleus"/>
    <property type="evidence" value="ECO:0007669"/>
    <property type="project" value="UniProtKB-SubCell"/>
</dbReference>
<dbReference type="InterPro" id="IPR020997">
    <property type="entry name" value="Ataxin-1_N"/>
</dbReference>
<feature type="region of interest" description="Disordered" evidence="9">
    <location>
        <begin position="648"/>
        <end position="681"/>
    </location>
</feature>
<feature type="compositionally biased region" description="Pro residues" evidence="9">
    <location>
        <begin position="32"/>
        <end position="43"/>
    </location>
</feature>
<dbReference type="Ensembl" id="ENSHCOT00000028066.1">
    <property type="protein sequence ID" value="ENSHCOP00000015435.1"/>
    <property type="gene ID" value="ENSHCOG00000019032.1"/>
</dbReference>
<evidence type="ECO:0000256" key="5">
    <source>
        <dbReference type="ARBA" id="ARBA00023015"/>
    </source>
</evidence>
<feature type="region of interest" description="Disordered" evidence="9">
    <location>
        <begin position="1"/>
        <end position="44"/>
    </location>
</feature>
<sequence>MKSNHERSNECLPPKKREIPPSTVPSESHCPIAPPPTVEPQPPGNLAWFVAGGSGSATSVPRSAAQSDAALYKSSASDSMRLVSSLPAVYTSPQTHVGGTLHYAQLPPNVQFITSPYSAPYAGYIAPQLLPPPPPPPSLSSSTSQRLSSLPEKHATKYDQPRASIRYASAMPPPHTSSLQPHHTQGAHYTDVSSARKEDGGAGSKELHNGGLEPSRKFGVTPEKAVKLRDAYEACQLVLPSDYAHDPLALRTSVMLMPNSHGDPQVAPSRGSPRKTHLEKGSILLGKPVNRTPLSSNHSFTFPSPLGVDNLKASFSTLSPQTVIQTTHNSTVEPLSVGVHPSNIYPQTPVIGYIAEASGSQHAPISYHTSLQQHVLIAGAQPVIIPVSGSGASTLEPPASQVVTSSPQAYGGETPDNPGSSCHQVTSGTVVQAQLHLPVVPSMAPAPLSGGAAAAPPSLPAYFFKGSIIQLADGELKRVEELKMEDFIQSAEISSELKIDSSTVERIDRSCSSPNFAIVQFSVGEHRSQVSVEVLVEYPFFVFGQGWSSCCPDRTARLLELPCTKLSVGDVCISLTLKNLRNGSLTKTHLPEPVPASLALAPSHGYLLDASKTVSGVPQSSAGRGSRHGEQENGVVAVENGDLGFSERASFLKEDPRKPTSSNSRKRRWSAPECRKVEKPEELPLTLVKPTFIPHEVKVTIEGRSNIGK</sequence>
<reference evidence="11" key="2">
    <citation type="submission" date="2025-09" db="UniProtKB">
        <authorList>
            <consortium name="Ensembl"/>
        </authorList>
    </citation>
    <scope>IDENTIFICATION</scope>
</reference>
<dbReference type="GeneID" id="109528012"/>
<dbReference type="OrthoDB" id="10000452at2759"/>
<feature type="compositionally biased region" description="Basic and acidic residues" evidence="9">
    <location>
        <begin position="1"/>
        <end position="19"/>
    </location>
</feature>
<dbReference type="InterPro" id="IPR036096">
    <property type="entry name" value="Ataxin_AXH_dom_sf"/>
</dbReference>
<dbReference type="RefSeq" id="XP_019745833.1">
    <property type="nucleotide sequence ID" value="XM_019890274.1"/>
</dbReference>
<dbReference type="GO" id="GO:0003723">
    <property type="term" value="F:RNA binding"/>
    <property type="evidence" value="ECO:0007669"/>
    <property type="project" value="InterPro"/>
</dbReference>
<name>A0A3Q3DLX4_HIPCM</name>
<dbReference type="RefSeq" id="XP_019745835.1">
    <property type="nucleotide sequence ID" value="XM_019890276.1"/>
</dbReference>
<comment type="subcellular location">
    <subcellularLocation>
        <location evidence="1">Nucleus</location>
    </subcellularLocation>
</comment>
<evidence type="ECO:0000256" key="6">
    <source>
        <dbReference type="ARBA" id="ARBA00023125"/>
    </source>
</evidence>
<dbReference type="SUPFAM" id="SSF102031">
    <property type="entry name" value="AXH domain"/>
    <property type="match status" value="1"/>
</dbReference>
<evidence type="ECO:0000259" key="10">
    <source>
        <dbReference type="PROSITE" id="PS51148"/>
    </source>
</evidence>
<dbReference type="STRING" id="109280.ENSHCOP00000015435"/>
<comment type="similarity">
    <text evidence="2">Belongs to the ATXN1 family.</text>
</comment>
<feature type="compositionally biased region" description="Pro residues" evidence="9">
    <location>
        <begin position="129"/>
        <end position="138"/>
    </location>
</feature>
<dbReference type="Proteomes" id="UP000264820">
    <property type="component" value="Unplaced"/>
</dbReference>
<keyword evidence="6" id="KW-0238">DNA-binding</keyword>
<accession>A0A3Q3DLX4</accession>
<dbReference type="KEGG" id="hcq:109528012"/>
<dbReference type="PANTHER" id="PTHR13392">
    <property type="entry name" value="ATAXIN 1"/>
    <property type="match status" value="1"/>
</dbReference>
<dbReference type="CTD" id="557340"/>
<evidence type="ECO:0000256" key="3">
    <source>
        <dbReference type="ARBA" id="ARBA00022491"/>
    </source>
</evidence>
<feature type="compositionally biased region" description="Basic and acidic residues" evidence="9">
    <location>
        <begin position="151"/>
        <end position="160"/>
    </location>
</feature>
<dbReference type="RefSeq" id="XP_019745832.1">
    <property type="nucleotide sequence ID" value="XM_019890273.1"/>
</dbReference>
<dbReference type="RefSeq" id="XP_019745836.1">
    <property type="nucleotide sequence ID" value="XM_019890277.1"/>
</dbReference>
<feature type="domain" description="AXH" evidence="10">
    <location>
        <begin position="451"/>
        <end position="583"/>
    </location>
</feature>
<keyword evidence="7" id="KW-0804">Transcription</keyword>
<protein>
    <submittedName>
        <fullName evidence="11">Ataxin 1a</fullName>
    </submittedName>
</protein>
<dbReference type="PROSITE" id="PS51148">
    <property type="entry name" value="AXH"/>
    <property type="match status" value="1"/>
</dbReference>
<dbReference type="RefSeq" id="XP_019745834.1">
    <property type="nucleotide sequence ID" value="XM_019890275.1"/>
</dbReference>
<dbReference type="GO" id="GO:0000122">
    <property type="term" value="P:negative regulation of transcription by RNA polymerase II"/>
    <property type="evidence" value="ECO:0007669"/>
    <property type="project" value="TreeGrafter"/>
</dbReference>
<keyword evidence="8" id="KW-0539">Nucleus</keyword>
<evidence type="ECO:0000256" key="7">
    <source>
        <dbReference type="ARBA" id="ARBA00023163"/>
    </source>
</evidence>
<proteinExistence type="inferred from homology"/>
<evidence type="ECO:0000256" key="4">
    <source>
        <dbReference type="ARBA" id="ARBA00022553"/>
    </source>
</evidence>
<feature type="compositionally biased region" description="Low complexity" evidence="9">
    <location>
        <begin position="139"/>
        <end position="150"/>
    </location>
</feature>
<keyword evidence="12" id="KW-1185">Reference proteome</keyword>
<dbReference type="Pfam" id="PF08517">
    <property type="entry name" value="AXH"/>
    <property type="match status" value="1"/>
</dbReference>
<keyword evidence="3" id="KW-0678">Repressor</keyword>
<dbReference type="GO" id="GO:0003677">
    <property type="term" value="F:DNA binding"/>
    <property type="evidence" value="ECO:0007669"/>
    <property type="project" value="UniProtKB-KW"/>
</dbReference>
<evidence type="ECO:0000256" key="8">
    <source>
        <dbReference type="ARBA" id="ARBA00023242"/>
    </source>
</evidence>
<keyword evidence="5" id="KW-0805">Transcription regulation</keyword>
<evidence type="ECO:0000313" key="12">
    <source>
        <dbReference type="Proteomes" id="UP000264820"/>
    </source>
</evidence>